<accession>A0A510VNR7</accession>
<keyword evidence="1" id="KW-0472">Membrane</keyword>
<protein>
    <submittedName>
        <fullName evidence="2">Uncharacterized protein</fullName>
    </submittedName>
</protein>
<evidence type="ECO:0000313" key="2">
    <source>
        <dbReference type="EMBL" id="GEK28579.1"/>
    </source>
</evidence>
<feature type="transmembrane region" description="Helical" evidence="1">
    <location>
        <begin position="89"/>
        <end position="114"/>
    </location>
</feature>
<feature type="transmembrane region" description="Helical" evidence="1">
    <location>
        <begin position="21"/>
        <end position="40"/>
    </location>
</feature>
<proteinExistence type="predicted"/>
<dbReference type="AlphaFoldDB" id="A0A510VNR7"/>
<dbReference type="Proteomes" id="UP000321429">
    <property type="component" value="Unassembled WGS sequence"/>
</dbReference>
<sequence length="174" mass="19693">MKKINYKSVFEKLFGPLKSIAALDALLFGLWIPVFTLLLIRLGYSLSKATVELQHSNSFPYAGALIGISFSISFLLVFLSTFKLKVSKWYLLCFSSFMISFTSILFLGGIRGILSTFAEFFLIFIFLLAVLVNSVVFTIESKKYLRLLKEADKLSKLDYLSFFIALLAIFIAVF</sequence>
<dbReference type="EMBL" id="BJUD01000012">
    <property type="protein sequence ID" value="GEK28579.1"/>
    <property type="molecule type" value="Genomic_DNA"/>
</dbReference>
<feature type="transmembrane region" description="Helical" evidence="1">
    <location>
        <begin position="60"/>
        <end position="82"/>
    </location>
</feature>
<name>A0A510VNR7_9LACO</name>
<dbReference type="RefSeq" id="WP_057811319.1">
    <property type="nucleotide sequence ID" value="NZ_BJUD01000012.1"/>
</dbReference>
<evidence type="ECO:0000256" key="1">
    <source>
        <dbReference type="SAM" id="Phobius"/>
    </source>
</evidence>
<feature type="transmembrane region" description="Helical" evidence="1">
    <location>
        <begin position="157"/>
        <end position="173"/>
    </location>
</feature>
<keyword evidence="1" id="KW-1133">Transmembrane helix</keyword>
<organism evidence="2 3">
    <name type="scientific">Furfurilactobacillus siliginis</name>
    <dbReference type="NCBI Taxonomy" id="348151"/>
    <lineage>
        <taxon>Bacteria</taxon>
        <taxon>Bacillati</taxon>
        <taxon>Bacillota</taxon>
        <taxon>Bacilli</taxon>
        <taxon>Lactobacillales</taxon>
        <taxon>Lactobacillaceae</taxon>
        <taxon>Furfurilactobacillus</taxon>
    </lineage>
</organism>
<gene>
    <name evidence="2" type="ORF">LSI01_08900</name>
</gene>
<feature type="transmembrane region" description="Helical" evidence="1">
    <location>
        <begin position="120"/>
        <end position="137"/>
    </location>
</feature>
<keyword evidence="1" id="KW-0812">Transmembrane</keyword>
<evidence type="ECO:0000313" key="3">
    <source>
        <dbReference type="Proteomes" id="UP000321429"/>
    </source>
</evidence>
<reference evidence="2 3" key="1">
    <citation type="submission" date="2019-07" db="EMBL/GenBank/DDBJ databases">
        <title>Whole genome shotgun sequence of Lactobacillus siliginis NBRC 101315.</title>
        <authorList>
            <person name="Hosoyama A."/>
            <person name="Uohara A."/>
            <person name="Ohji S."/>
            <person name="Ichikawa N."/>
        </authorList>
    </citation>
    <scope>NUCLEOTIDE SEQUENCE [LARGE SCALE GENOMIC DNA]</scope>
    <source>
        <strain evidence="2 3">NBRC 101315</strain>
    </source>
</reference>
<comment type="caution">
    <text evidence="2">The sequence shown here is derived from an EMBL/GenBank/DDBJ whole genome shotgun (WGS) entry which is preliminary data.</text>
</comment>